<sequence>MALIKFLSQYLMDSFKRLPGGEFLFIAGGSKDAESCFELPVSFTNVHLVKYVNKLSGNAQNSSEEENFHDTMENITCKDCVKTQGENVALKKESEYVSKLSYHLEKRTQEQEDLILLLKQQLNTKIITPHVVTSINENTNSIGAVKRHAETYNENNEIVLQESYSCKVKQPTKPEQKTSSDNGDETKTMAGAKRNPPYKKPANKYKAVIGSNESPSFSTQPRQGHLHVSRSGADMKREDLLKVLKSTAPNIAFELAIRLDPDNEISITERKILELQQAIRGFDHSNRDNEFARIYSRLLHVSLRLQRLRGGNGDQEGYRIELIQRCSQMIGDLNLAFEGLSVSQRTDGRVSSNGQGSRSILDEDNPVEHTVSPLEPFISYDLIDLTDGEGGIESGEVVDRFPSRGGGPLFTSSSGPRTGPHLSPQQQASRGADSLNPPDPSSQSQAHLRESVLPESRNPMFVRFAEEEDQFPANSTWSTRGGNGDQEGYRIELIQRCSQMIGDLNLAFEGLSVSQRTDGRVSSNGQGSRSILDEDNRVEHTVSPLEPSISYDLIDLTDGGGGIKSGDVVDRFPSRGGGPLFTSSSGPRTGPYPSPQQQASRGADSLNPPDPSSQSQAHLRESGIIFRMFDLIDPTDGEGGIKSGDVVDRFPSRGGGPLFTSSSGPRTGPHPSPQQQASRGADSLNPPDPSSQSQAHLRESVLPESQNPMFVRFAEEDQFLANSTWSTRFATRNQLSQLDDLTDDYSPTLADKFNNLRLQPPQGGNNVRQLAIRLDPDNEISITERKILELQQAIRGFDHSNRDNEFARIYSRLLHVFLRLQRLRGGNSDQEGYRIELIQRCSQMIGDLNLAFEGLSVSQRTDGRVSSNGQGSRSILDEDNPVEHTVSPLEPFISYDLIDLTDGEGGIESGDVVDRFPSRGGGPLFTSTSGPRTGPHLSPQQQASRGADSLNPPDPSSQSQAHLRESVLPESRNPMFVRFAEEEDQFPANSTWSTRGGNGDQEGYRIELIQRCSQMIGDLNLAFEGLSVSQRTNGRVSSNGQGSRSILDEDNPVEHTVFPLEPSISYDLIDLTDGGGGIKSGDVVDRFPSRGGGPLFTSSSGPRTGPYPSPQQQASRGADSLNPPDPSSQSQAHLRESVLPESRNPMFVRFAEEEDQFLANSTWSTRFATRNQSSQLDDLTDDYSPTLADKFYNLRLQPPQSGNNGIIFRMFDLIDPTDGEGGIKSGDVVDRFPSRGGAPLFTSSSGPRTGPHPSPQQQASRGADSLNPPDPSSQSQAHLRESVLPESQNPMFVRFAEEDQFLANSTWSTRFATRNQLSQLDDLTDDYSPTLADKFYNLRLQPPQSGNNMEKVASSQGMWLTDFHPEEEHLCSRLPQALGQALILLPSNKLHEELIPSILRIRLARVRLTLENRYCLRVRTRCSLGLRRRTSSRPTRHGQPGLPQETSYHNWMT</sequence>
<feature type="region of interest" description="Disordered" evidence="1">
    <location>
        <begin position="1032"/>
        <end position="1053"/>
    </location>
</feature>
<dbReference type="Proteomes" id="UP001153737">
    <property type="component" value="Chromosome 12"/>
</dbReference>
<dbReference type="OrthoDB" id="6775663at2759"/>
<feature type="region of interest" description="Disordered" evidence="1">
    <location>
        <begin position="515"/>
        <end position="537"/>
    </location>
</feature>
<feature type="region of interest" description="Disordered" evidence="1">
    <location>
        <begin position="636"/>
        <end position="697"/>
    </location>
</feature>
<organism evidence="2 3">
    <name type="scientific">Phaedon cochleariae</name>
    <name type="common">Mustard beetle</name>
    <dbReference type="NCBI Taxonomy" id="80249"/>
    <lineage>
        <taxon>Eukaryota</taxon>
        <taxon>Metazoa</taxon>
        <taxon>Ecdysozoa</taxon>
        <taxon>Arthropoda</taxon>
        <taxon>Hexapoda</taxon>
        <taxon>Insecta</taxon>
        <taxon>Pterygota</taxon>
        <taxon>Neoptera</taxon>
        <taxon>Endopterygota</taxon>
        <taxon>Coleoptera</taxon>
        <taxon>Polyphaga</taxon>
        <taxon>Cucujiformia</taxon>
        <taxon>Chrysomeloidea</taxon>
        <taxon>Chrysomelidae</taxon>
        <taxon>Chrysomelinae</taxon>
        <taxon>Chrysomelini</taxon>
        <taxon>Phaedon</taxon>
    </lineage>
</organism>
<feature type="compositionally biased region" description="Polar residues" evidence="1">
    <location>
        <begin position="1032"/>
        <end position="1044"/>
    </location>
</feature>
<name>A0A9N9X3D1_PHACE</name>
<feature type="region of interest" description="Disordered" evidence="1">
    <location>
        <begin position="391"/>
        <end position="454"/>
    </location>
</feature>
<feature type="compositionally biased region" description="Polar residues" evidence="1">
    <location>
        <begin position="515"/>
        <end position="529"/>
    </location>
</feature>
<feature type="compositionally biased region" description="Polar residues" evidence="1">
    <location>
        <begin position="1444"/>
        <end position="1453"/>
    </location>
</feature>
<evidence type="ECO:0000256" key="1">
    <source>
        <dbReference type="SAM" id="MobiDB-lite"/>
    </source>
</evidence>
<accession>A0A9N9X3D1</accession>
<gene>
    <name evidence="2" type="ORF">PHAECO_LOCUS3276</name>
</gene>
<keyword evidence="3" id="KW-1185">Reference proteome</keyword>
<evidence type="ECO:0000313" key="3">
    <source>
        <dbReference type="Proteomes" id="UP001153737"/>
    </source>
</evidence>
<feature type="compositionally biased region" description="Polar residues" evidence="1">
    <location>
        <begin position="859"/>
        <end position="873"/>
    </location>
</feature>
<reference evidence="2" key="1">
    <citation type="submission" date="2022-01" db="EMBL/GenBank/DDBJ databases">
        <authorList>
            <person name="King R."/>
        </authorList>
    </citation>
    <scope>NUCLEOTIDE SEQUENCE</scope>
</reference>
<feature type="region of interest" description="Disordered" evidence="1">
    <location>
        <begin position="565"/>
        <end position="617"/>
    </location>
</feature>
<feature type="region of interest" description="Disordered" evidence="1">
    <location>
        <begin position="906"/>
        <end position="969"/>
    </location>
</feature>
<dbReference type="EMBL" id="OU896718">
    <property type="protein sequence ID" value="CAG9815521.1"/>
    <property type="molecule type" value="Genomic_DNA"/>
</dbReference>
<feature type="region of interest" description="Disordered" evidence="1">
    <location>
        <begin position="1428"/>
        <end position="1453"/>
    </location>
</feature>
<protein>
    <submittedName>
        <fullName evidence="2">Uncharacterized protein</fullName>
    </submittedName>
</protein>
<proteinExistence type="predicted"/>
<feature type="region of interest" description="Disordered" evidence="1">
    <location>
        <begin position="1080"/>
        <end position="1139"/>
    </location>
</feature>
<feature type="region of interest" description="Disordered" evidence="1">
    <location>
        <begin position="166"/>
        <end position="202"/>
    </location>
</feature>
<feature type="region of interest" description="Disordered" evidence="1">
    <location>
        <begin position="344"/>
        <end position="368"/>
    </location>
</feature>
<evidence type="ECO:0000313" key="2">
    <source>
        <dbReference type="EMBL" id="CAG9815521.1"/>
    </source>
</evidence>
<feature type="compositionally biased region" description="Polar residues" evidence="1">
    <location>
        <begin position="344"/>
        <end position="358"/>
    </location>
</feature>
<reference evidence="2" key="2">
    <citation type="submission" date="2022-10" db="EMBL/GenBank/DDBJ databases">
        <authorList>
            <consortium name="ENA_rothamsted_submissions"/>
            <consortium name="culmorum"/>
            <person name="King R."/>
        </authorList>
    </citation>
    <scope>NUCLEOTIDE SEQUENCE</scope>
</reference>
<feature type="region of interest" description="Disordered" evidence="1">
    <location>
        <begin position="1222"/>
        <end position="1279"/>
    </location>
</feature>
<feature type="region of interest" description="Disordered" evidence="1">
    <location>
        <begin position="859"/>
        <end position="883"/>
    </location>
</feature>